<accession>A0A565BK67</accession>
<organism evidence="1 2">
    <name type="scientific">Arabis nemorensis</name>
    <dbReference type="NCBI Taxonomy" id="586526"/>
    <lineage>
        <taxon>Eukaryota</taxon>
        <taxon>Viridiplantae</taxon>
        <taxon>Streptophyta</taxon>
        <taxon>Embryophyta</taxon>
        <taxon>Tracheophyta</taxon>
        <taxon>Spermatophyta</taxon>
        <taxon>Magnoliopsida</taxon>
        <taxon>eudicotyledons</taxon>
        <taxon>Gunneridae</taxon>
        <taxon>Pentapetalae</taxon>
        <taxon>rosids</taxon>
        <taxon>malvids</taxon>
        <taxon>Brassicales</taxon>
        <taxon>Brassicaceae</taxon>
        <taxon>Arabideae</taxon>
        <taxon>Arabis</taxon>
    </lineage>
</organism>
<protein>
    <submittedName>
        <fullName evidence="1">Uncharacterized protein</fullName>
    </submittedName>
</protein>
<comment type="caution">
    <text evidence="1">The sequence shown here is derived from an EMBL/GenBank/DDBJ whole genome shotgun (WGS) entry which is preliminary data.</text>
</comment>
<evidence type="ECO:0000313" key="1">
    <source>
        <dbReference type="EMBL" id="VVB01991.1"/>
    </source>
</evidence>
<dbReference type="EMBL" id="CABITT030000004">
    <property type="protein sequence ID" value="VVB01991.1"/>
    <property type="molecule type" value="Genomic_DNA"/>
</dbReference>
<dbReference type="AlphaFoldDB" id="A0A565BK67"/>
<reference evidence="1" key="1">
    <citation type="submission" date="2019-07" db="EMBL/GenBank/DDBJ databases">
        <authorList>
            <person name="Dittberner H."/>
        </authorList>
    </citation>
    <scope>NUCLEOTIDE SEQUENCE [LARGE SCALE GENOMIC DNA]</scope>
</reference>
<keyword evidence="2" id="KW-1185">Reference proteome</keyword>
<evidence type="ECO:0000313" key="2">
    <source>
        <dbReference type="Proteomes" id="UP000489600"/>
    </source>
</evidence>
<dbReference type="OrthoDB" id="1827233at2759"/>
<dbReference type="Proteomes" id="UP000489600">
    <property type="component" value="Unassembled WGS sequence"/>
</dbReference>
<proteinExistence type="predicted"/>
<sequence length="193" mass="21358">MLLELSSSSIGSYSIWLANKEEDVFSVLVSATYEYNWDPVVFDVLLVNQDEVNFALDGLRERKTGDLHISTPASPFESLGQLQNSSSDRKKHGFGFEGIAALNLYVRDNEYVCAAPGGARGVKSITHYAPVNSVRLSYNIGDKRYFALKVLAILYSKISSSGYSKIAINPYTFASSKCLLCLCFNIIRKTLAM</sequence>
<name>A0A565BK67_9BRAS</name>
<gene>
    <name evidence="1" type="ORF">ANE_LOCUS12435</name>
</gene>